<evidence type="ECO:0000256" key="9">
    <source>
        <dbReference type="ARBA" id="ARBA00023170"/>
    </source>
</evidence>
<dbReference type="EMBL" id="WJEC01007991">
    <property type="protein sequence ID" value="KAF7464773.1"/>
    <property type="molecule type" value="Genomic_DNA"/>
</dbReference>
<evidence type="ECO:0000313" key="15">
    <source>
        <dbReference type="EMBL" id="KAF7464773.1"/>
    </source>
</evidence>
<feature type="domain" description="G-protein coupled receptors family 1 profile" evidence="14">
    <location>
        <begin position="41"/>
        <end position="289"/>
    </location>
</feature>
<dbReference type="PANTHER" id="PTHR26453">
    <property type="entry name" value="OLFACTORY RECEPTOR"/>
    <property type="match status" value="1"/>
</dbReference>
<evidence type="ECO:0000256" key="5">
    <source>
        <dbReference type="ARBA" id="ARBA00022725"/>
    </source>
</evidence>
<accession>A0A5E4CLU5</accession>
<dbReference type="FunFam" id="1.20.1070.10:FF:000015">
    <property type="entry name" value="Olfactory receptor"/>
    <property type="match status" value="1"/>
</dbReference>
<dbReference type="Gene3D" id="1.20.1070.10">
    <property type="entry name" value="Rhodopsin 7-helix transmembrane proteins"/>
    <property type="match status" value="1"/>
</dbReference>
<feature type="transmembrane region" description="Helical" evidence="13">
    <location>
        <begin position="236"/>
        <end position="252"/>
    </location>
</feature>
<keyword evidence="6 13" id="KW-1133">Transmembrane helix</keyword>
<feature type="transmembrane region" description="Helical" evidence="13">
    <location>
        <begin position="196"/>
        <end position="224"/>
    </location>
</feature>
<dbReference type="GO" id="GO:0004930">
    <property type="term" value="F:G protein-coupled receptor activity"/>
    <property type="evidence" value="ECO:0007669"/>
    <property type="project" value="UniProtKB-KW"/>
</dbReference>
<dbReference type="Proteomes" id="UP000662637">
    <property type="component" value="Unassembled WGS sequence"/>
</dbReference>
<dbReference type="GO" id="GO:0004984">
    <property type="term" value="F:olfactory receptor activity"/>
    <property type="evidence" value="ECO:0007669"/>
    <property type="project" value="InterPro"/>
</dbReference>
<evidence type="ECO:0000256" key="2">
    <source>
        <dbReference type="ARBA" id="ARBA00022475"/>
    </source>
</evidence>
<keyword evidence="10 12" id="KW-0807">Transducer</keyword>
<dbReference type="PROSITE" id="PS50262">
    <property type="entry name" value="G_PROTEIN_RECEP_F1_2"/>
    <property type="match status" value="1"/>
</dbReference>
<name>A0A5E4CLU5_MARMO</name>
<evidence type="ECO:0000256" key="1">
    <source>
        <dbReference type="ARBA" id="ARBA00004651"/>
    </source>
</evidence>
<evidence type="ECO:0000313" key="16">
    <source>
        <dbReference type="EMBL" id="VTJ81872.1"/>
    </source>
</evidence>
<feature type="transmembrane region" description="Helical" evidence="13">
    <location>
        <begin position="162"/>
        <end position="184"/>
    </location>
</feature>
<keyword evidence="9 12" id="KW-0675">Receptor</keyword>
<dbReference type="PRINTS" id="PR00245">
    <property type="entry name" value="OLFACTORYR"/>
</dbReference>
<keyword evidence="7 12" id="KW-0297">G-protein coupled receptor</keyword>
<feature type="transmembrane region" description="Helical" evidence="13">
    <location>
        <begin position="272"/>
        <end position="291"/>
    </location>
</feature>
<reference evidence="15" key="2">
    <citation type="submission" date="2020-08" db="EMBL/GenBank/DDBJ databases">
        <authorList>
            <person name="Shumante A."/>
            <person name="Zimin A.V."/>
            <person name="Puiu D."/>
            <person name="Salzberg S.L."/>
        </authorList>
    </citation>
    <scope>NUCLEOTIDE SEQUENCE</scope>
    <source>
        <strain evidence="15">WC2-LM</strain>
        <tissue evidence="15">Liver</tissue>
    </source>
</reference>
<dbReference type="InterPro" id="IPR000725">
    <property type="entry name" value="Olfact_rcpt"/>
</dbReference>
<comment type="subcellular location">
    <subcellularLocation>
        <location evidence="1 13">Cell membrane</location>
        <topology evidence="1 13">Multi-pass membrane protein</topology>
    </subcellularLocation>
</comment>
<evidence type="ECO:0000256" key="10">
    <source>
        <dbReference type="ARBA" id="ARBA00023224"/>
    </source>
</evidence>
<comment type="function">
    <text evidence="11">Possible taste receptor.</text>
</comment>
<sequence>MRLANASVVSELVLVGFSNHPQAELPLFLLLSLVYLTCCFGNTAVVTLVVLDVSLQSPMYFFLCHLALLNVFFSTLVVPKMLFNFLTSRKVISYAFCLAQTYLTLFLECTECFLLAVMALDRYVAICHPLRYLLLLSWPACVALALGAWALGFFASVVPLSCIILPLCGPYVVDYIFCELPILLHLFCADTTLQEAMMAVGGAGTVMVPFLLILLSYLRILLAVMRMDSSEGRKRAFSTCTSHLTVVTIYYGTGLIRYLRPKSLYSAEGDKLISLFYAVINPMLNPFIYSLRNKEVQGALGRVIGRYRAARKPQAALLRR</sequence>
<feature type="transmembrane region" description="Helical" evidence="13">
    <location>
        <begin position="27"/>
        <end position="51"/>
    </location>
</feature>
<proteinExistence type="inferred from homology"/>
<dbReference type="Pfam" id="PF13853">
    <property type="entry name" value="7tm_4"/>
    <property type="match status" value="1"/>
</dbReference>
<evidence type="ECO:0000256" key="7">
    <source>
        <dbReference type="ARBA" id="ARBA00023040"/>
    </source>
</evidence>
<evidence type="ECO:0000256" key="8">
    <source>
        <dbReference type="ARBA" id="ARBA00023136"/>
    </source>
</evidence>
<gene>
    <name evidence="15" type="ORF">GHT09_005764</name>
    <name evidence="16" type="ORF">MONAX_5E022396</name>
</gene>
<dbReference type="PRINTS" id="PR00237">
    <property type="entry name" value="GPCRRHODOPSN"/>
</dbReference>
<evidence type="ECO:0000256" key="6">
    <source>
        <dbReference type="ARBA" id="ARBA00022989"/>
    </source>
</evidence>
<keyword evidence="8 13" id="KW-0472">Membrane</keyword>
<keyword evidence="2 13" id="KW-1003">Cell membrane</keyword>
<keyword evidence="3 13" id="KW-0716">Sensory transduction</keyword>
<evidence type="ECO:0000256" key="3">
    <source>
        <dbReference type="ARBA" id="ARBA00022606"/>
    </source>
</evidence>
<dbReference type="AlphaFoldDB" id="A0A5E4CLU5"/>
<feature type="transmembrane region" description="Helical" evidence="13">
    <location>
        <begin position="57"/>
        <end position="79"/>
    </location>
</feature>
<feature type="transmembrane region" description="Helical" evidence="13">
    <location>
        <begin position="91"/>
        <end position="120"/>
    </location>
</feature>
<keyword evidence="4 12" id="KW-0812">Transmembrane</keyword>
<dbReference type="PROSITE" id="PS00237">
    <property type="entry name" value="G_PROTEIN_RECEP_F1_1"/>
    <property type="match status" value="1"/>
</dbReference>
<evidence type="ECO:0000256" key="4">
    <source>
        <dbReference type="ARBA" id="ARBA00022692"/>
    </source>
</evidence>
<feature type="transmembrane region" description="Helical" evidence="13">
    <location>
        <begin position="132"/>
        <end position="155"/>
    </location>
</feature>
<evidence type="ECO:0000256" key="12">
    <source>
        <dbReference type="RuleBase" id="RU000688"/>
    </source>
</evidence>
<dbReference type="SUPFAM" id="SSF81321">
    <property type="entry name" value="Family A G protein-coupled receptor-like"/>
    <property type="match status" value="1"/>
</dbReference>
<protein>
    <recommendedName>
        <fullName evidence="13">Olfactory receptor</fullName>
    </recommendedName>
</protein>
<keyword evidence="5 13" id="KW-0552">Olfaction</keyword>
<organism evidence="16 17">
    <name type="scientific">Marmota monax</name>
    <name type="common">Woodchuck</name>
    <dbReference type="NCBI Taxonomy" id="9995"/>
    <lineage>
        <taxon>Eukaryota</taxon>
        <taxon>Metazoa</taxon>
        <taxon>Chordata</taxon>
        <taxon>Craniata</taxon>
        <taxon>Vertebrata</taxon>
        <taxon>Euteleostomi</taxon>
        <taxon>Mammalia</taxon>
        <taxon>Eutheria</taxon>
        <taxon>Euarchontoglires</taxon>
        <taxon>Glires</taxon>
        <taxon>Rodentia</taxon>
        <taxon>Sciuromorpha</taxon>
        <taxon>Sciuridae</taxon>
        <taxon>Xerinae</taxon>
        <taxon>Marmotini</taxon>
        <taxon>Marmota</taxon>
    </lineage>
</organism>
<dbReference type="InterPro" id="IPR017452">
    <property type="entry name" value="GPCR_Rhodpsn_7TM"/>
</dbReference>
<evidence type="ECO:0000259" key="14">
    <source>
        <dbReference type="PROSITE" id="PS50262"/>
    </source>
</evidence>
<dbReference type="Proteomes" id="UP000335636">
    <property type="component" value="Unassembled WGS sequence"/>
</dbReference>
<evidence type="ECO:0000256" key="13">
    <source>
        <dbReference type="RuleBase" id="RU363047"/>
    </source>
</evidence>
<dbReference type="GO" id="GO:0005886">
    <property type="term" value="C:plasma membrane"/>
    <property type="evidence" value="ECO:0007669"/>
    <property type="project" value="UniProtKB-SubCell"/>
</dbReference>
<comment type="similarity">
    <text evidence="12">Belongs to the G-protein coupled receptor 1 family.</text>
</comment>
<dbReference type="CDD" id="cd15431">
    <property type="entry name" value="7tmA_OR13H-like"/>
    <property type="match status" value="1"/>
</dbReference>
<dbReference type="InterPro" id="IPR000276">
    <property type="entry name" value="GPCR_Rhodpsn"/>
</dbReference>
<dbReference type="EMBL" id="CABDUW010001469">
    <property type="protein sequence ID" value="VTJ81872.1"/>
    <property type="molecule type" value="Genomic_DNA"/>
</dbReference>
<keyword evidence="17" id="KW-1185">Reference proteome</keyword>
<reference evidence="16 17" key="1">
    <citation type="submission" date="2019-04" db="EMBL/GenBank/DDBJ databases">
        <authorList>
            <person name="Alioto T."/>
            <person name="Alioto T."/>
        </authorList>
    </citation>
    <scope>NUCLEOTIDE SEQUENCE [LARGE SCALE GENOMIC DNA]</scope>
</reference>
<evidence type="ECO:0000313" key="17">
    <source>
        <dbReference type="Proteomes" id="UP000335636"/>
    </source>
</evidence>
<evidence type="ECO:0000256" key="11">
    <source>
        <dbReference type="ARBA" id="ARBA00053672"/>
    </source>
</evidence>